<dbReference type="Ensembl" id="ENSNPET00000008931.1">
    <property type="protein sequence ID" value="ENSNPEP00000008712.1"/>
    <property type="gene ID" value="ENSNPEG00000006556.1"/>
</dbReference>
<evidence type="ECO:0000256" key="1">
    <source>
        <dbReference type="SAM" id="MobiDB-lite"/>
    </source>
</evidence>
<reference evidence="2" key="2">
    <citation type="submission" date="2025-09" db="UniProtKB">
        <authorList>
            <consortium name="Ensembl"/>
        </authorList>
    </citation>
    <scope>IDENTIFICATION</scope>
</reference>
<protein>
    <recommendedName>
        <fullName evidence="4">Dynein light chain</fullName>
    </recommendedName>
</protein>
<dbReference type="PANTHER" id="PTHR48424:SF3">
    <property type="entry name" value="DYNEIN LIGHT CHAIN-RELATED"/>
    <property type="match status" value="1"/>
</dbReference>
<feature type="region of interest" description="Disordered" evidence="1">
    <location>
        <begin position="112"/>
        <end position="137"/>
    </location>
</feature>
<dbReference type="PANTHER" id="PTHR48424">
    <property type="entry name" value="DYNEIN LIGHT CHAIN-RELATED"/>
    <property type="match status" value="1"/>
</dbReference>
<name>A0A8C6Z5F0_NOTPE</name>
<evidence type="ECO:0000313" key="2">
    <source>
        <dbReference type="Ensembl" id="ENSNPEP00000008712.1"/>
    </source>
</evidence>
<evidence type="ECO:0008006" key="4">
    <source>
        <dbReference type="Google" id="ProtNLM"/>
    </source>
</evidence>
<dbReference type="Proteomes" id="UP000694420">
    <property type="component" value="Unplaced"/>
</dbReference>
<keyword evidence="3" id="KW-1185">Reference proteome</keyword>
<dbReference type="AlphaFoldDB" id="A0A8C6Z5F0"/>
<reference evidence="2" key="1">
    <citation type="submission" date="2025-08" db="UniProtKB">
        <authorList>
            <consortium name="Ensembl"/>
        </authorList>
    </citation>
    <scope>IDENTIFICATION</scope>
</reference>
<sequence length="137" mass="15090">MLDTPNNVPQVEVDEVLTLMSHVAAKVPSHNTMPSGMVFLVKFLNIYPLYVGRDLVLDVVLVQRQQGAVHGLLLHLFGHVRVLNHGLVVAHGRGPWDTAPIPWELRLWTGEPRENPHVPSPRGAPCSPGQPPSRARA</sequence>
<evidence type="ECO:0000313" key="3">
    <source>
        <dbReference type="Proteomes" id="UP000694420"/>
    </source>
</evidence>
<organism evidence="2 3">
    <name type="scientific">Nothoprocta perdicaria</name>
    <name type="common">Chilean tinamou</name>
    <name type="synonym">Crypturus perdicarius</name>
    <dbReference type="NCBI Taxonomy" id="30464"/>
    <lineage>
        <taxon>Eukaryota</taxon>
        <taxon>Metazoa</taxon>
        <taxon>Chordata</taxon>
        <taxon>Craniata</taxon>
        <taxon>Vertebrata</taxon>
        <taxon>Euteleostomi</taxon>
        <taxon>Archelosauria</taxon>
        <taxon>Archosauria</taxon>
        <taxon>Dinosauria</taxon>
        <taxon>Saurischia</taxon>
        <taxon>Theropoda</taxon>
        <taxon>Coelurosauria</taxon>
        <taxon>Aves</taxon>
        <taxon>Palaeognathae</taxon>
        <taxon>Tinamiformes</taxon>
        <taxon>Tinamidae</taxon>
        <taxon>Nothoprocta</taxon>
    </lineage>
</organism>
<accession>A0A8C6Z5F0</accession>
<proteinExistence type="predicted"/>